<evidence type="ECO:0000313" key="1">
    <source>
        <dbReference type="EMBL" id="EJZ60246.1"/>
    </source>
</evidence>
<evidence type="ECO:0000313" key="2">
    <source>
        <dbReference type="Proteomes" id="UP000006045"/>
    </source>
</evidence>
<name>A0A7U9CX50_PSEFL</name>
<dbReference type="AlphaFoldDB" id="A0A7U9CX50"/>
<sequence>MKKKRPKLSKHAFTTAIFLILSPSLSIDFRQSSSIAMDGSHLSSIELSLKRSAADQRGLLAK</sequence>
<accession>A0A7U9CX50</accession>
<proteinExistence type="predicted"/>
<dbReference type="EMBL" id="CM001561">
    <property type="protein sequence ID" value="EJZ60246.1"/>
    <property type="molecule type" value="Genomic_DNA"/>
</dbReference>
<gene>
    <name evidence="1" type="ORF">I1A_004606</name>
</gene>
<reference evidence="1 2" key="1">
    <citation type="submission" date="2012-08" db="EMBL/GenBank/DDBJ databases">
        <title>The genome of cave-isolated P. fluorescens strain R124 demonstrates phenotypic adaptation to the mineral environment.</title>
        <authorList>
            <person name="Barton M.D."/>
            <person name="Petronio M."/>
            <person name="Giarrizzo J.G."/>
            <person name="Bowling B.V."/>
            <person name="Barton H.A."/>
        </authorList>
    </citation>
    <scope>NUCLEOTIDE SEQUENCE [LARGE SCALE GENOMIC DNA]</scope>
    <source>
        <strain evidence="1 2">R124</strain>
    </source>
</reference>
<organism evidence="1 2">
    <name type="scientific">Pseudomonas fluorescens R124</name>
    <dbReference type="NCBI Taxonomy" id="743713"/>
    <lineage>
        <taxon>Bacteria</taxon>
        <taxon>Pseudomonadati</taxon>
        <taxon>Pseudomonadota</taxon>
        <taxon>Gammaproteobacteria</taxon>
        <taxon>Pseudomonadales</taxon>
        <taxon>Pseudomonadaceae</taxon>
        <taxon>Pseudomonas</taxon>
    </lineage>
</organism>
<protein>
    <submittedName>
        <fullName evidence="1">Uncharacterized protein</fullName>
    </submittedName>
</protein>
<dbReference type="Proteomes" id="UP000006045">
    <property type="component" value="Chromosome"/>
</dbReference>